<keyword evidence="2" id="KW-1185">Reference proteome</keyword>
<sequence>MYFFKSLTGIVDAVERLADLEAISASSLPSIPAALMDEPPTSPRFTFMSASENFLCMKNLAYETPVKTGEYLVARFNAETTRIRKQPSIAESTRRLTRGNARLLSEC</sequence>
<evidence type="ECO:0000313" key="2">
    <source>
        <dbReference type="Proteomes" id="UP000499080"/>
    </source>
</evidence>
<reference evidence="1 2" key="1">
    <citation type="journal article" date="2019" name="Sci. Rep.">
        <title>Orb-weaving spider Araneus ventricosus genome elucidates the spidroin gene catalogue.</title>
        <authorList>
            <person name="Kono N."/>
            <person name="Nakamura H."/>
            <person name="Ohtoshi R."/>
            <person name="Moran D.A.P."/>
            <person name="Shinohara A."/>
            <person name="Yoshida Y."/>
            <person name="Fujiwara M."/>
            <person name="Mori M."/>
            <person name="Tomita M."/>
            <person name="Arakawa K."/>
        </authorList>
    </citation>
    <scope>NUCLEOTIDE SEQUENCE [LARGE SCALE GENOMIC DNA]</scope>
</reference>
<evidence type="ECO:0000313" key="1">
    <source>
        <dbReference type="EMBL" id="GBN47456.1"/>
    </source>
</evidence>
<dbReference type="EMBL" id="BGPR01010683">
    <property type="protein sequence ID" value="GBN47456.1"/>
    <property type="molecule type" value="Genomic_DNA"/>
</dbReference>
<organism evidence="1 2">
    <name type="scientific">Araneus ventricosus</name>
    <name type="common">Orbweaver spider</name>
    <name type="synonym">Epeira ventricosa</name>
    <dbReference type="NCBI Taxonomy" id="182803"/>
    <lineage>
        <taxon>Eukaryota</taxon>
        <taxon>Metazoa</taxon>
        <taxon>Ecdysozoa</taxon>
        <taxon>Arthropoda</taxon>
        <taxon>Chelicerata</taxon>
        <taxon>Arachnida</taxon>
        <taxon>Araneae</taxon>
        <taxon>Araneomorphae</taxon>
        <taxon>Entelegynae</taxon>
        <taxon>Araneoidea</taxon>
        <taxon>Araneidae</taxon>
        <taxon>Araneus</taxon>
    </lineage>
</organism>
<protein>
    <submittedName>
        <fullName evidence="1">Uncharacterized protein</fullName>
    </submittedName>
</protein>
<proteinExistence type="predicted"/>
<comment type="caution">
    <text evidence="1">The sequence shown here is derived from an EMBL/GenBank/DDBJ whole genome shotgun (WGS) entry which is preliminary data.</text>
</comment>
<gene>
    <name evidence="1" type="ORF">AVEN_149422_1</name>
</gene>
<accession>A0A4Y2PBT5</accession>
<name>A0A4Y2PBT5_ARAVE</name>
<dbReference type="AlphaFoldDB" id="A0A4Y2PBT5"/>
<dbReference type="Proteomes" id="UP000499080">
    <property type="component" value="Unassembled WGS sequence"/>
</dbReference>